<reference evidence="10 11" key="1">
    <citation type="journal article" date="2023" name="Microorganisms">
        <title>Thiorhodovibrio frisius and Trv. litoralis spp. nov., Two Novel Members from a Clade of Fastidious Purple Sulfur Bacteria That Exhibit Unique Red-Shifted Light-Harvesting Capabilities.</title>
        <authorList>
            <person name="Methner A."/>
            <person name="Kuzyk S.B."/>
            <person name="Petersen J."/>
            <person name="Bauer S."/>
            <person name="Brinkmann H."/>
            <person name="Sichau K."/>
            <person name="Wanner G."/>
            <person name="Wolf J."/>
            <person name="Neumann-Schaal M."/>
            <person name="Henke P."/>
            <person name="Tank M."/>
            <person name="Sproer C."/>
            <person name="Bunk B."/>
            <person name="Overmann J."/>
        </authorList>
    </citation>
    <scope>NUCLEOTIDE SEQUENCE [LARGE SCALE GENOMIC DNA]</scope>
    <source>
        <strain evidence="10 11">DSM 6702</strain>
    </source>
</reference>
<dbReference type="PANTHER" id="PTHR33908:SF11">
    <property type="entry name" value="MEMBRANE PROTEIN"/>
    <property type="match status" value="1"/>
</dbReference>
<evidence type="ECO:0000259" key="9">
    <source>
        <dbReference type="Pfam" id="PF13231"/>
    </source>
</evidence>
<feature type="transmembrane region" description="Helical" evidence="8">
    <location>
        <begin position="12"/>
        <end position="30"/>
    </location>
</feature>
<dbReference type="InterPro" id="IPR038731">
    <property type="entry name" value="RgtA/B/C-like"/>
</dbReference>
<feature type="transmembrane region" description="Helical" evidence="8">
    <location>
        <begin position="168"/>
        <end position="196"/>
    </location>
</feature>
<name>A0ABZ0S9J5_9GAMM</name>
<evidence type="ECO:0000256" key="4">
    <source>
        <dbReference type="ARBA" id="ARBA00022679"/>
    </source>
</evidence>
<feature type="transmembrane region" description="Helical" evidence="8">
    <location>
        <begin position="292"/>
        <end position="309"/>
    </location>
</feature>
<keyword evidence="11" id="KW-1185">Reference proteome</keyword>
<sequence>MFIALKRLRATTLYLVTAFCLAGLYLFFIYPTPEFPIYNKDDGALFVTMALNMVNLGRYTVDTFPYIEYGRHATWPPVFPASLALVIALFGHSWWAIKLLMVSFAGAALSLLFALWSDEREGRAAVFITALSPAFFLFAHHPMSELAYLCLIAATLMLLSKTRHWRMALLAGAVASMAFFTRGYAVTFVPAAILYFALQREISLRERLLSALAFAVPLVLSIIFWKFYTGYIVANYPVDAITSHFGTGSGMLGSLFRDPVSYLQRFWWQDVRFTLPLFVPAISLKTALANDFLAVISGMILLCCIIGWLRCLFLRRGILEIWLPIAIAFLFVPSNASFRYWFTFLPFLIYYFLQFASLLDGRAWLPIKFFSYARFSLFLSMGFGLALLLFMPDNLRYIESSWKDFGNVAQWAGKHLPANSVVIERWGAQFYASSGIFAINPENFGERRDEVLSTASEIFVLCSSAHSICENMKVGMTVYSAGSYELKKYGE</sequence>
<dbReference type="Proteomes" id="UP001432180">
    <property type="component" value="Chromosome"/>
</dbReference>
<comment type="subcellular location">
    <subcellularLocation>
        <location evidence="1">Cell membrane</location>
        <topology evidence="1">Multi-pass membrane protein</topology>
    </subcellularLocation>
</comment>
<feature type="transmembrane region" description="Helical" evidence="8">
    <location>
        <begin position="99"/>
        <end position="116"/>
    </location>
</feature>
<gene>
    <name evidence="10" type="ORF">Thiowin_02745</name>
</gene>
<evidence type="ECO:0000256" key="3">
    <source>
        <dbReference type="ARBA" id="ARBA00022676"/>
    </source>
</evidence>
<evidence type="ECO:0000313" key="10">
    <source>
        <dbReference type="EMBL" id="WPL17706.1"/>
    </source>
</evidence>
<keyword evidence="2" id="KW-1003">Cell membrane</keyword>
<feature type="transmembrane region" description="Helical" evidence="8">
    <location>
        <begin position="321"/>
        <end position="342"/>
    </location>
</feature>
<evidence type="ECO:0000313" key="11">
    <source>
        <dbReference type="Proteomes" id="UP001432180"/>
    </source>
</evidence>
<evidence type="ECO:0000256" key="6">
    <source>
        <dbReference type="ARBA" id="ARBA00022989"/>
    </source>
</evidence>
<evidence type="ECO:0000256" key="5">
    <source>
        <dbReference type="ARBA" id="ARBA00022692"/>
    </source>
</evidence>
<proteinExistence type="predicted"/>
<dbReference type="Pfam" id="PF13231">
    <property type="entry name" value="PMT_2"/>
    <property type="match status" value="1"/>
</dbReference>
<dbReference type="RefSeq" id="WP_328983515.1">
    <property type="nucleotide sequence ID" value="NZ_CP121472.1"/>
</dbReference>
<feature type="transmembrane region" description="Helical" evidence="8">
    <location>
        <begin position="372"/>
        <end position="391"/>
    </location>
</feature>
<dbReference type="EMBL" id="CP121472">
    <property type="protein sequence ID" value="WPL17706.1"/>
    <property type="molecule type" value="Genomic_DNA"/>
</dbReference>
<keyword evidence="3" id="KW-0328">Glycosyltransferase</keyword>
<accession>A0ABZ0S9J5</accession>
<keyword evidence="6 8" id="KW-1133">Transmembrane helix</keyword>
<feature type="transmembrane region" description="Helical" evidence="8">
    <location>
        <begin position="208"/>
        <end position="228"/>
    </location>
</feature>
<keyword evidence="4" id="KW-0808">Transferase</keyword>
<protein>
    <recommendedName>
        <fullName evidence="9">Glycosyltransferase RgtA/B/C/D-like domain-containing protein</fullName>
    </recommendedName>
</protein>
<dbReference type="InterPro" id="IPR050297">
    <property type="entry name" value="LipidA_mod_glycosyltrf_83"/>
</dbReference>
<organism evidence="10 11">
    <name type="scientific">Thiorhodovibrio winogradskyi</name>
    <dbReference type="NCBI Taxonomy" id="77007"/>
    <lineage>
        <taxon>Bacteria</taxon>
        <taxon>Pseudomonadati</taxon>
        <taxon>Pseudomonadota</taxon>
        <taxon>Gammaproteobacteria</taxon>
        <taxon>Chromatiales</taxon>
        <taxon>Chromatiaceae</taxon>
        <taxon>Thiorhodovibrio</taxon>
    </lineage>
</organism>
<feature type="transmembrane region" description="Helical" evidence="8">
    <location>
        <begin position="146"/>
        <end position="162"/>
    </location>
</feature>
<evidence type="ECO:0000256" key="1">
    <source>
        <dbReference type="ARBA" id="ARBA00004651"/>
    </source>
</evidence>
<evidence type="ECO:0000256" key="7">
    <source>
        <dbReference type="ARBA" id="ARBA00023136"/>
    </source>
</evidence>
<evidence type="ECO:0000256" key="2">
    <source>
        <dbReference type="ARBA" id="ARBA00022475"/>
    </source>
</evidence>
<dbReference type="PANTHER" id="PTHR33908">
    <property type="entry name" value="MANNOSYLTRANSFERASE YKCB-RELATED"/>
    <property type="match status" value="1"/>
</dbReference>
<keyword evidence="5 8" id="KW-0812">Transmembrane</keyword>
<feature type="domain" description="Glycosyltransferase RgtA/B/C/D-like" evidence="9">
    <location>
        <begin position="76"/>
        <end position="225"/>
    </location>
</feature>
<keyword evidence="7 8" id="KW-0472">Membrane</keyword>
<evidence type="ECO:0000256" key="8">
    <source>
        <dbReference type="SAM" id="Phobius"/>
    </source>
</evidence>